<organism evidence="2 3">
    <name type="scientific">Arsenicibacter rosenii</name>
    <dbReference type="NCBI Taxonomy" id="1750698"/>
    <lineage>
        <taxon>Bacteria</taxon>
        <taxon>Pseudomonadati</taxon>
        <taxon>Bacteroidota</taxon>
        <taxon>Cytophagia</taxon>
        <taxon>Cytophagales</taxon>
        <taxon>Spirosomataceae</taxon>
        <taxon>Arsenicibacter</taxon>
    </lineage>
</organism>
<comment type="caution">
    <text evidence="2">The sequence shown here is derived from an EMBL/GenBank/DDBJ whole genome shotgun (WGS) entry which is preliminary data.</text>
</comment>
<dbReference type="InterPro" id="IPR012349">
    <property type="entry name" value="Split_barrel_FMN-bd"/>
</dbReference>
<protein>
    <recommendedName>
        <fullName evidence="1">Pyridoxamine 5'-phosphate oxidase N-terminal domain-containing protein</fullName>
    </recommendedName>
</protein>
<dbReference type="InterPro" id="IPR011576">
    <property type="entry name" value="Pyridox_Oxase_N"/>
</dbReference>
<dbReference type="RefSeq" id="WP_071506268.1">
    <property type="nucleotide sequence ID" value="NZ_MORL01000028.1"/>
</dbReference>
<accession>A0A1S2VD30</accession>
<sequence>METPDPYLVQSLEALTSLYDTPTERVILKQLDYLDAYGRQLIAASPLMMLATTGPNGVDCSPRGDYPGFADVLDEKTILLPDRRGNNRLDSLKNIVQNPAVGLLFFFPGLFETFRVNGKAVISTQPELLNRFEYEGKKPRTVLVITVEEAFMQCARALLRADVWNPDTFLKKGDLPSIGTIMQAHTKGNVDACEYDTVMRPAMGKTLY</sequence>
<dbReference type="Pfam" id="PF01243">
    <property type="entry name" value="PNPOx_N"/>
    <property type="match status" value="1"/>
</dbReference>
<dbReference type="PANTHER" id="PTHR42815:SF2">
    <property type="entry name" value="FAD-BINDING, PUTATIVE (AFU_ORTHOLOGUE AFUA_6G07600)-RELATED"/>
    <property type="match status" value="1"/>
</dbReference>
<dbReference type="PANTHER" id="PTHR42815">
    <property type="entry name" value="FAD-BINDING, PUTATIVE (AFU_ORTHOLOGUE AFUA_6G07600)-RELATED"/>
    <property type="match status" value="1"/>
</dbReference>
<proteinExistence type="predicted"/>
<evidence type="ECO:0000313" key="2">
    <source>
        <dbReference type="EMBL" id="OIN56136.1"/>
    </source>
</evidence>
<evidence type="ECO:0000259" key="1">
    <source>
        <dbReference type="Pfam" id="PF01243"/>
    </source>
</evidence>
<feature type="domain" description="Pyridoxamine 5'-phosphate oxidase N-terminal" evidence="1">
    <location>
        <begin position="39"/>
        <end position="154"/>
    </location>
</feature>
<dbReference type="OrthoDB" id="9796486at2"/>
<dbReference type="AlphaFoldDB" id="A0A1S2VD30"/>
<dbReference type="InterPro" id="IPR024029">
    <property type="entry name" value="Pyridox_Oxase_FMN-dep"/>
</dbReference>
<name>A0A1S2VD30_9BACT</name>
<dbReference type="Proteomes" id="UP000181790">
    <property type="component" value="Unassembled WGS sequence"/>
</dbReference>
<dbReference type="SUPFAM" id="SSF50475">
    <property type="entry name" value="FMN-binding split barrel"/>
    <property type="match status" value="1"/>
</dbReference>
<evidence type="ECO:0000313" key="3">
    <source>
        <dbReference type="Proteomes" id="UP000181790"/>
    </source>
</evidence>
<keyword evidence="3" id="KW-1185">Reference proteome</keyword>
<dbReference type="Gene3D" id="2.30.110.10">
    <property type="entry name" value="Electron Transport, Fmn-binding Protein, Chain A"/>
    <property type="match status" value="1"/>
</dbReference>
<dbReference type="EMBL" id="MORL01000028">
    <property type="protein sequence ID" value="OIN56136.1"/>
    <property type="molecule type" value="Genomic_DNA"/>
</dbReference>
<reference evidence="2 3" key="1">
    <citation type="submission" date="2016-10" db="EMBL/GenBank/DDBJ databases">
        <title>Arsenicibacter rosenii gen. nov., sp. nov., an efficient arsenic-methylating bacterium isolated from an arsenic-contaminated paddy soil.</title>
        <authorList>
            <person name="Huang K."/>
        </authorList>
    </citation>
    <scope>NUCLEOTIDE SEQUENCE [LARGE SCALE GENOMIC DNA]</scope>
    <source>
        <strain evidence="2 3">SM-1</strain>
    </source>
</reference>
<gene>
    <name evidence="2" type="ORF">BLX24_26565</name>
</gene>
<dbReference type="NCBIfam" id="TIGR04025">
    <property type="entry name" value="PPOX_FMN_DR2398"/>
    <property type="match status" value="1"/>
</dbReference>